<keyword evidence="5 7" id="KW-0456">Lyase</keyword>
<keyword evidence="4 7" id="KW-0472">Membrane</keyword>
<dbReference type="NCBIfam" id="TIGR00247">
    <property type="entry name" value="endolytic transglycosylase MltG"/>
    <property type="match status" value="1"/>
</dbReference>
<keyword evidence="1 7" id="KW-1003">Cell membrane</keyword>
<dbReference type="GO" id="GO:0008932">
    <property type="term" value="F:lytic endotransglycosylase activity"/>
    <property type="evidence" value="ECO:0007669"/>
    <property type="project" value="UniProtKB-UniRule"/>
</dbReference>
<keyword evidence="2 7" id="KW-0812">Transmembrane</keyword>
<evidence type="ECO:0000256" key="1">
    <source>
        <dbReference type="ARBA" id="ARBA00022475"/>
    </source>
</evidence>
<keyword evidence="6 7" id="KW-0961">Cell wall biogenesis/degradation</keyword>
<dbReference type="Pfam" id="PF02618">
    <property type="entry name" value="YceG"/>
    <property type="match status" value="1"/>
</dbReference>
<dbReference type="AlphaFoldDB" id="A0A0G0NAI2"/>
<dbReference type="GO" id="GO:0005886">
    <property type="term" value="C:plasma membrane"/>
    <property type="evidence" value="ECO:0007669"/>
    <property type="project" value="UniProtKB-UniRule"/>
</dbReference>
<sequence>MKKLLISFFFLLASFSLVLLFVYREAKPVSNDTSFKYFLIVKGTGASQVANNLGKSGLLRSPILFKLYMRLTGLSQKIQAGQYKLSSSYSLFKTISEINKGPIEVWVTIPEGLRREQIAEKFINVLNPSDPEIFRSEFLDLSKGKEGYLFPDTYLFPWDARPSLIVSKMLATFDAKIKDITVSEIIVASLIERETLNDEERPVVAGIIFKRLKNGWPLQIDATVQYASATERCKNRLSDCDWWQTVTKDEIGLTSRFNTYKYPGLPPSPIANAGLTSLNAAMSPEESSFWFYLHDPSGAIHYAKTLEEHNLNISRYLGK</sequence>
<evidence type="ECO:0000256" key="2">
    <source>
        <dbReference type="ARBA" id="ARBA00022692"/>
    </source>
</evidence>
<feature type="site" description="Important for catalytic activity" evidence="7">
    <location>
        <position position="194"/>
    </location>
</feature>
<dbReference type="GO" id="GO:0009252">
    <property type="term" value="P:peptidoglycan biosynthetic process"/>
    <property type="evidence" value="ECO:0007669"/>
    <property type="project" value="UniProtKB-UniRule"/>
</dbReference>
<dbReference type="PATRIC" id="fig|1618569.3.peg.860"/>
<name>A0A0G0NAI2_9BACT</name>
<evidence type="ECO:0000313" key="8">
    <source>
        <dbReference type="EMBL" id="KKQ74096.1"/>
    </source>
</evidence>
<comment type="catalytic activity">
    <reaction evidence="7">
        <text>a peptidoglycan chain = a peptidoglycan chain with N-acetyl-1,6-anhydromuramyl-[peptide] at the reducing end + a peptidoglycan chain with N-acetylglucosamine at the non-reducing end.</text>
        <dbReference type="EC" id="4.2.2.29"/>
    </reaction>
</comment>
<evidence type="ECO:0000256" key="4">
    <source>
        <dbReference type="ARBA" id="ARBA00023136"/>
    </source>
</evidence>
<dbReference type="EC" id="4.2.2.29" evidence="7"/>
<dbReference type="InterPro" id="IPR003770">
    <property type="entry name" value="MLTG-like"/>
</dbReference>
<organism evidence="8 9">
    <name type="scientific">Candidatus Woesebacteria bacterium GW2011_GWB1_38_5b</name>
    <dbReference type="NCBI Taxonomy" id="1618569"/>
    <lineage>
        <taxon>Bacteria</taxon>
        <taxon>Candidatus Woeseibacteriota</taxon>
    </lineage>
</organism>
<reference evidence="8 9" key="1">
    <citation type="journal article" date="2015" name="Nature">
        <title>rRNA introns, odd ribosomes, and small enigmatic genomes across a large radiation of phyla.</title>
        <authorList>
            <person name="Brown C.T."/>
            <person name="Hug L.A."/>
            <person name="Thomas B.C."/>
            <person name="Sharon I."/>
            <person name="Castelle C.J."/>
            <person name="Singh A."/>
            <person name="Wilkins M.J."/>
            <person name="Williams K.H."/>
            <person name="Banfield J.F."/>
        </authorList>
    </citation>
    <scope>NUCLEOTIDE SEQUENCE [LARGE SCALE GENOMIC DNA]</scope>
</reference>
<dbReference type="PANTHER" id="PTHR30518">
    <property type="entry name" value="ENDOLYTIC MUREIN TRANSGLYCOSYLASE"/>
    <property type="match status" value="1"/>
</dbReference>
<gene>
    <name evidence="7" type="primary">mltG</name>
    <name evidence="8" type="ORF">US96_C0041G0003</name>
</gene>
<dbReference type="HAMAP" id="MF_02065">
    <property type="entry name" value="MltG"/>
    <property type="match status" value="1"/>
</dbReference>
<accession>A0A0G0NAI2</accession>
<comment type="function">
    <text evidence="7">Functions as a peptidoglycan terminase that cleaves nascent peptidoglycan strands endolytically to terminate their elongation.</text>
</comment>
<dbReference type="GO" id="GO:0071555">
    <property type="term" value="P:cell wall organization"/>
    <property type="evidence" value="ECO:0007669"/>
    <property type="project" value="UniProtKB-KW"/>
</dbReference>
<comment type="similarity">
    <text evidence="7">Belongs to the transglycosylase MltG family.</text>
</comment>
<evidence type="ECO:0000256" key="7">
    <source>
        <dbReference type="HAMAP-Rule" id="MF_02065"/>
    </source>
</evidence>
<dbReference type="PANTHER" id="PTHR30518:SF2">
    <property type="entry name" value="ENDOLYTIC MUREIN TRANSGLYCOSYLASE"/>
    <property type="match status" value="1"/>
</dbReference>
<protein>
    <recommendedName>
        <fullName evidence="7">Endolytic murein transglycosylase</fullName>
        <ecNumber evidence="7">4.2.2.29</ecNumber>
    </recommendedName>
    <alternativeName>
        <fullName evidence="7">Peptidoglycan lytic transglycosylase</fullName>
    </alternativeName>
    <alternativeName>
        <fullName evidence="7">Peptidoglycan polymerization terminase</fullName>
    </alternativeName>
</protein>
<evidence type="ECO:0000256" key="6">
    <source>
        <dbReference type="ARBA" id="ARBA00023316"/>
    </source>
</evidence>
<evidence type="ECO:0000256" key="3">
    <source>
        <dbReference type="ARBA" id="ARBA00022989"/>
    </source>
</evidence>
<dbReference type="EMBL" id="LBUZ01000041">
    <property type="protein sequence ID" value="KKQ74096.1"/>
    <property type="molecule type" value="Genomic_DNA"/>
</dbReference>
<evidence type="ECO:0000313" key="9">
    <source>
        <dbReference type="Proteomes" id="UP000034181"/>
    </source>
</evidence>
<dbReference type="Proteomes" id="UP000034181">
    <property type="component" value="Unassembled WGS sequence"/>
</dbReference>
<keyword evidence="3 7" id="KW-1133">Transmembrane helix</keyword>
<dbReference type="Gene3D" id="3.30.1490.480">
    <property type="entry name" value="Endolytic murein transglycosylase"/>
    <property type="match status" value="1"/>
</dbReference>
<comment type="caution">
    <text evidence="8">The sequence shown here is derived from an EMBL/GenBank/DDBJ whole genome shotgun (WGS) entry which is preliminary data.</text>
</comment>
<proteinExistence type="inferred from homology"/>
<evidence type="ECO:0000256" key="5">
    <source>
        <dbReference type="ARBA" id="ARBA00023239"/>
    </source>
</evidence>